<proteinExistence type="predicted"/>
<protein>
    <submittedName>
        <fullName evidence="1">Uncharacterized protein</fullName>
    </submittedName>
</protein>
<dbReference type="Gene3D" id="2.130.10.10">
    <property type="entry name" value="YVTN repeat-like/Quinoprotein amine dehydrogenase"/>
    <property type="match status" value="1"/>
</dbReference>
<dbReference type="Proteomes" id="UP000007799">
    <property type="component" value="Unassembled WGS sequence"/>
</dbReference>
<name>F2UNS9_SALR5</name>
<dbReference type="KEGG" id="sre:PTSG_09700"/>
<reference evidence="1" key="1">
    <citation type="submission" date="2009-08" db="EMBL/GenBank/DDBJ databases">
        <title>Annotation of Salpingoeca rosetta.</title>
        <authorList>
            <consortium name="The Broad Institute Genome Sequencing Platform"/>
            <person name="Russ C."/>
            <person name="Cuomo C."/>
            <person name="Burger G."/>
            <person name="Gray M.W."/>
            <person name="Holland P.W.H."/>
            <person name="King N."/>
            <person name="Lang F.B.F."/>
            <person name="Roger A.J."/>
            <person name="Ruiz-Trillo I."/>
            <person name="Young S.K."/>
            <person name="Zeng Q."/>
            <person name="Gargeya S."/>
            <person name="Alvarado L."/>
            <person name="Berlin A."/>
            <person name="Chapman S.B."/>
            <person name="Chen Z."/>
            <person name="Freedman E."/>
            <person name="Gellesch M."/>
            <person name="Goldberg J."/>
            <person name="Griggs A."/>
            <person name="Gujja S."/>
            <person name="Heilman E."/>
            <person name="Heiman D."/>
            <person name="Howarth C."/>
            <person name="Mehta T."/>
            <person name="Neiman D."/>
            <person name="Pearson M."/>
            <person name="Roberts A."/>
            <person name="Saif S."/>
            <person name="Shea T."/>
            <person name="Shenoy N."/>
            <person name="Sisk P."/>
            <person name="Stolte C."/>
            <person name="Sykes S."/>
            <person name="White J."/>
            <person name="Yandava C."/>
            <person name="Haas B."/>
            <person name="Nusbaum C."/>
            <person name="Birren B."/>
        </authorList>
    </citation>
    <scope>NUCLEOTIDE SEQUENCE [LARGE SCALE GENOMIC DNA]</scope>
    <source>
        <strain evidence="1">ATCC 50818</strain>
    </source>
</reference>
<gene>
    <name evidence="1" type="ORF">PTSG_09700</name>
</gene>
<accession>F2UNS9</accession>
<sequence>MHIHVRPYRCRLDLSMATFAALVFATCVALVWATNAHIEERDGDLHINTTDAAHQRIFFNGVDVLHELARTDIALQVLKDRVCSDPPPIVAVPVLEADVSGMTDPLWAASVVAPNGLVFGVPFSASAALIFDPATRAVDLTSIASLPSTAEKWCDGVVADDGRIFMLPFEATSVLIIDPDSKSADITSIATLPPSVRCIGGTKTPSGMIMVIPESGGAIIRINPENHEWQQFDPIRGGDLWTRPITSMVDGKVLSVSRAQAVMVIDNTPLFSASFAQFSASSTSAPWIDPIQHPTELVLASVSTDAKALVTVNLKNTGVIVATPLTPPEGGAVFSSLALAPDGRVFMIPSSATHVAIVDVAARTIDTFAQTDEEHQWWHAMVMGMGKILALPYEVPSTVLVVDPERDTLTTHAIPDTVPKAARFSFPSYASPNNDNALVVFPYSAANHVLLINAPAIDLCLQDP</sequence>
<dbReference type="OrthoDB" id="10260017at2759"/>
<evidence type="ECO:0000313" key="1">
    <source>
        <dbReference type="EMBL" id="EGD79284.1"/>
    </source>
</evidence>
<evidence type="ECO:0000313" key="2">
    <source>
        <dbReference type="Proteomes" id="UP000007799"/>
    </source>
</evidence>
<organism evidence="2">
    <name type="scientific">Salpingoeca rosetta (strain ATCC 50818 / BSB-021)</name>
    <dbReference type="NCBI Taxonomy" id="946362"/>
    <lineage>
        <taxon>Eukaryota</taxon>
        <taxon>Choanoflagellata</taxon>
        <taxon>Craspedida</taxon>
        <taxon>Salpingoecidae</taxon>
        <taxon>Salpingoeca</taxon>
    </lineage>
</organism>
<dbReference type="GeneID" id="16069597"/>
<dbReference type="SUPFAM" id="SSF63829">
    <property type="entry name" value="Calcium-dependent phosphotriesterase"/>
    <property type="match status" value="1"/>
</dbReference>
<dbReference type="AlphaFoldDB" id="F2UNS9"/>
<dbReference type="InterPro" id="IPR015943">
    <property type="entry name" value="WD40/YVTN_repeat-like_dom_sf"/>
</dbReference>
<dbReference type="InParanoid" id="F2UNS9"/>
<dbReference type="EMBL" id="GL832985">
    <property type="protein sequence ID" value="EGD79284.1"/>
    <property type="molecule type" value="Genomic_DNA"/>
</dbReference>
<keyword evidence="2" id="KW-1185">Reference proteome</keyword>
<dbReference type="RefSeq" id="XP_004989055.1">
    <property type="nucleotide sequence ID" value="XM_004988998.1"/>
</dbReference>